<dbReference type="InterPro" id="IPR017946">
    <property type="entry name" value="PLC-like_Pdiesterase_TIM-brl"/>
</dbReference>
<reference evidence="2" key="1">
    <citation type="submission" date="2022-11" db="EMBL/GenBank/DDBJ databases">
        <authorList>
            <person name="Mo P."/>
        </authorList>
    </citation>
    <scope>NUCLEOTIDE SEQUENCE</scope>
    <source>
        <strain evidence="2">HUAS 11-8</strain>
    </source>
</reference>
<name>A0ABY7BDN0_9PSEU</name>
<dbReference type="Proteomes" id="UP001163203">
    <property type="component" value="Chromosome"/>
</dbReference>
<organism evidence="2 3">
    <name type="scientific">Amycolatopsis cynarae</name>
    <dbReference type="NCBI Taxonomy" id="2995223"/>
    <lineage>
        <taxon>Bacteria</taxon>
        <taxon>Bacillati</taxon>
        <taxon>Actinomycetota</taxon>
        <taxon>Actinomycetes</taxon>
        <taxon>Pseudonocardiales</taxon>
        <taxon>Pseudonocardiaceae</taxon>
        <taxon>Amycolatopsis</taxon>
    </lineage>
</organism>
<dbReference type="RefSeq" id="WP_268759340.1">
    <property type="nucleotide sequence ID" value="NZ_CP113836.1"/>
</dbReference>
<evidence type="ECO:0000256" key="1">
    <source>
        <dbReference type="SAM" id="SignalP"/>
    </source>
</evidence>
<keyword evidence="1" id="KW-0732">Signal</keyword>
<dbReference type="Gene3D" id="3.20.20.190">
    <property type="entry name" value="Phosphatidylinositol (PI) phosphodiesterase"/>
    <property type="match status" value="1"/>
</dbReference>
<dbReference type="SUPFAM" id="SSF51695">
    <property type="entry name" value="PLC-like phosphodiesterases"/>
    <property type="match status" value="1"/>
</dbReference>
<gene>
    <name evidence="2" type="ORF">ORV05_16265</name>
</gene>
<dbReference type="EMBL" id="CP113836">
    <property type="protein sequence ID" value="WAL69253.1"/>
    <property type="molecule type" value="Genomic_DNA"/>
</dbReference>
<protein>
    <submittedName>
        <fullName evidence="2">Uncharacterized protein</fullName>
    </submittedName>
</protein>
<sequence>MIRARRRLSAAAGTVLGVAALLSAGSAPAAGSTAADVPFASAVFAATHNSYSGNVDGAKGPVTYQLDHGVRFLEFDIHDNDYGTRHDYGIGHSSPGDLVDHTGNPASNALRDWLGTVHAWSGAHPGHAPIVVMLDIKDDLTDNSSYAAGNLAALDDELESAFGANLVPATDHPDGLPTTGSLRGRVLTLLSGDATSRAAYRRDTGYHPAIAVNSRGQVVEVHDSGHGTLWYWTGRLGTDGKITWLRHGRYDTGQTPAVALNDNGDLVEVHQSESAATLWYHTGRLGADGEITFSASHQYDNGVLPTVAFTDPAGTSLRQIHRSQSNDQNWQWQGRLDTAAGTVTWTGNAKTTDSRYDKASSGGVSVWTGADGAAPAETLRYSTAAVAGDRIRYRQTAFDEYQDGDSAELREGALFYAAPASHGSFITTARQEGHVVRGWDFDSAGLATTPLANYPATNHPWDAWYQSLLTQSGALE</sequence>
<proteinExistence type="predicted"/>
<keyword evidence="3" id="KW-1185">Reference proteome</keyword>
<evidence type="ECO:0000313" key="3">
    <source>
        <dbReference type="Proteomes" id="UP001163203"/>
    </source>
</evidence>
<feature type="signal peptide" evidence="1">
    <location>
        <begin position="1"/>
        <end position="29"/>
    </location>
</feature>
<accession>A0ABY7BDN0</accession>
<evidence type="ECO:0000313" key="2">
    <source>
        <dbReference type="EMBL" id="WAL69253.1"/>
    </source>
</evidence>
<feature type="chain" id="PRO_5045622659" evidence="1">
    <location>
        <begin position="30"/>
        <end position="476"/>
    </location>
</feature>